<comment type="caution">
    <text evidence="3">The sequence shown here is derived from an EMBL/GenBank/DDBJ whole genome shotgun (WGS) entry which is preliminary data.</text>
</comment>
<dbReference type="Gene3D" id="2.130.10.130">
    <property type="entry name" value="Integrin alpha, N-terminal"/>
    <property type="match status" value="4"/>
</dbReference>
<gene>
    <name evidence="3" type="ORF">KK083_09885</name>
</gene>
<keyword evidence="4" id="KW-1185">Reference proteome</keyword>
<dbReference type="PANTHER" id="PTHR16026:SF0">
    <property type="entry name" value="CARTILAGE ACIDIC PROTEIN 1"/>
    <property type="match status" value="1"/>
</dbReference>
<reference evidence="3 4" key="1">
    <citation type="submission" date="2021-05" db="EMBL/GenBank/DDBJ databases">
        <title>A Polyphasic approach of four new species of the genus Ohtaekwangia: Ohtaekwangia histidinii sp. nov., Ohtaekwangia cretensis sp. nov., Ohtaekwangia indiensis sp. nov., Ohtaekwangia reichenbachii sp. nov. from diverse environment.</title>
        <authorList>
            <person name="Octaviana S."/>
        </authorList>
    </citation>
    <scope>NUCLEOTIDE SEQUENCE [LARGE SCALE GENOMIC DNA]</scope>
    <source>
        <strain evidence="3 4">PWU4</strain>
    </source>
</reference>
<evidence type="ECO:0000313" key="3">
    <source>
        <dbReference type="EMBL" id="MBT1697185.1"/>
    </source>
</evidence>
<proteinExistence type="predicted"/>
<dbReference type="EMBL" id="JAHESF010000008">
    <property type="protein sequence ID" value="MBT1697185.1"/>
    <property type="molecule type" value="Genomic_DNA"/>
</dbReference>
<protein>
    <submittedName>
        <fullName evidence="3">VCBS repeat-containing protein</fullName>
    </submittedName>
</protein>
<organism evidence="3 4">
    <name type="scientific">Chryseosolibacter histidini</name>
    <dbReference type="NCBI Taxonomy" id="2782349"/>
    <lineage>
        <taxon>Bacteria</taxon>
        <taxon>Pseudomonadati</taxon>
        <taxon>Bacteroidota</taxon>
        <taxon>Cytophagia</taxon>
        <taxon>Cytophagales</taxon>
        <taxon>Chryseotaleaceae</taxon>
        <taxon>Chryseosolibacter</taxon>
    </lineage>
</organism>
<sequence>MLKNYIGLLLPAMLLVSCRTQPVNEEKAPVTQQADPLFVSLPPERTGISFKNLLEEGLNTNVLMYEYFYNGGGVALGDVNGDGLDDIYFTANMTANRLYLNKGNMQFEDATQASGVAGREGPWKTGVTMADVNGDGLLDIYVCYSGNVKPENRTQKLYINQGVNEKGVPVFKEEAAQYGLALSTSATQAFFFDYDNDHDLDAFLLNHNINALPELNETATSALLKKTDDVSGVRLLRNNNGKFRDVTSRSGLNSSALSYGLGAGVADINQDGFTDIYVSNDYNVPDFLYINNGNGTFTDKLREYIGHTSQFSMGNDVADINNDALPDIFTLDMLPEDNRRQKLLLSPDNYGKFELNLRVGFYYQYMRNMLHLNTGNNTFAEVGQLAGVSNTDWSWASLFADYDNDGWKDLYVTNGYLRDYTNMDFIRYMDNYVQQKGRLKREDVLDLVHRIPASNVVNYAFRNDGGCTFTNATTAWGMKQPSNSNGAAYADLDNDGDLDLVVNNINQPAFIYQNQANRQGKHHYLKIRLKGKDKNTSGLGARVTVHVGSKKLYAEQMPSRGYQSSVSPVLHFGLGEDSVADSVSVQWLGGGSQMLTNVKADAQIELNEADARPGKRSSQKLQAVFKQTSSLLPFTHQRAKVNDFKRQPLMVNPMSFEGGCLVKGDVNGDGQEDVYAGGGAGQAGELWLQQNGRFVRSTQPAFETDKNSDDTDAAFFDADSDGDADLYVCSGGYHNFEPEDALLQDRLYVNDGKGNFTKSLEALPPMRTSTSCVKVSDVNADGHPDLFVGGRVIPGRYPEAPRSYVLINDGRGRFQDLTAKLAPAIQNIGMVTDAQWLDLNNDKRQDLIIVGEWMPVTIFINHEGTLTDETTNYFDKPYRGWWNTLAAEDLSGDGNVDLMVGNLGLNSQCKVSDKEPAEMLYKDFDNNGSVDPVLCTYIMGQRFPYVSRDELLDQLPYLKKRFPDYKSFADASLQDIFLDNELQGVARLSANTLKTTYFERNANGKFSERPLPVEAQYAPVHTVTVLDYNEDGNSDLLLCGNINGARLRFGKYDANEGLLLRNDGKGNFTSVPQSQSGLRLKGDVRSVIRANDVFLFGINGGQVSACKLLVARENIP</sequence>
<dbReference type="Pfam" id="PF13517">
    <property type="entry name" value="FG-GAP_3"/>
    <property type="match status" value="6"/>
</dbReference>
<dbReference type="InterPro" id="IPR028994">
    <property type="entry name" value="Integrin_alpha_N"/>
</dbReference>
<dbReference type="Pfam" id="PF07593">
    <property type="entry name" value="UnbV_ASPIC"/>
    <property type="match status" value="1"/>
</dbReference>
<dbReference type="AlphaFoldDB" id="A0AAP2DJ59"/>
<evidence type="ECO:0000259" key="2">
    <source>
        <dbReference type="Pfam" id="PF07593"/>
    </source>
</evidence>
<feature type="domain" description="ASPIC/UnbV" evidence="2">
    <location>
        <begin position="538"/>
        <end position="604"/>
    </location>
</feature>
<keyword evidence="1" id="KW-0732">Signal</keyword>
<dbReference type="InterPro" id="IPR011519">
    <property type="entry name" value="UnbV_ASPIC"/>
</dbReference>
<dbReference type="SUPFAM" id="SSF69318">
    <property type="entry name" value="Integrin alpha N-terminal domain"/>
    <property type="match status" value="3"/>
</dbReference>
<dbReference type="PROSITE" id="PS51257">
    <property type="entry name" value="PROKAR_LIPOPROTEIN"/>
    <property type="match status" value="1"/>
</dbReference>
<name>A0AAP2DJ59_9BACT</name>
<accession>A0AAP2DJ59</accession>
<evidence type="ECO:0000256" key="1">
    <source>
        <dbReference type="ARBA" id="ARBA00022729"/>
    </source>
</evidence>
<dbReference type="Proteomes" id="UP001319200">
    <property type="component" value="Unassembled WGS sequence"/>
</dbReference>
<dbReference type="InterPro" id="IPR013517">
    <property type="entry name" value="FG-GAP"/>
</dbReference>
<dbReference type="InterPro" id="IPR027039">
    <property type="entry name" value="Crtac1"/>
</dbReference>
<evidence type="ECO:0000313" key="4">
    <source>
        <dbReference type="Proteomes" id="UP001319200"/>
    </source>
</evidence>
<dbReference type="PANTHER" id="PTHR16026">
    <property type="entry name" value="CARTILAGE ACIDIC PROTEIN 1"/>
    <property type="match status" value="1"/>
</dbReference>